<dbReference type="SUPFAM" id="SSF50475">
    <property type="entry name" value="FMN-binding split barrel"/>
    <property type="match status" value="1"/>
</dbReference>
<dbReference type="GO" id="GO:0042602">
    <property type="term" value="F:riboflavin reductase (NADPH) activity"/>
    <property type="evidence" value="ECO:0007669"/>
    <property type="project" value="TreeGrafter"/>
</dbReference>
<evidence type="ECO:0000313" key="6">
    <source>
        <dbReference type="Proteomes" id="UP000093902"/>
    </source>
</evidence>
<comment type="caution">
    <text evidence="4">The sequence shown here is derived from an EMBL/GenBank/DDBJ whole genome shotgun (WGS) entry which is preliminary data.</text>
</comment>
<evidence type="ECO:0000313" key="7">
    <source>
        <dbReference type="Proteomes" id="UP000094008"/>
    </source>
</evidence>
<sequence>MTTLDPVSTGNSDWDMAQLRRLYGRYPTGVAAVCALRDGQPVGIVATSFTPVSIDPALVSICVQHTSTTWPHLADGRHLGVSVLESRQEAACRQIAAKNVDRFAGVSWFATESDAVLLSDAVAQLDCEISTTVSAGDHDVVILEVKAAAADLDASPLLFHDSRFRTFAVGHDS</sequence>
<dbReference type="EMBL" id="LZSY01000170">
    <property type="protein sequence ID" value="OBB83348.1"/>
    <property type="molecule type" value="Genomic_DNA"/>
</dbReference>
<evidence type="ECO:0000256" key="1">
    <source>
        <dbReference type="ARBA" id="ARBA00008898"/>
    </source>
</evidence>
<feature type="domain" description="Flavin reductase like" evidence="3">
    <location>
        <begin position="23"/>
        <end position="166"/>
    </location>
</feature>
<dbReference type="InterPro" id="IPR012349">
    <property type="entry name" value="Split_barrel_FMN-bd"/>
</dbReference>
<dbReference type="SMART" id="SM00903">
    <property type="entry name" value="Flavin_Reduct"/>
    <property type="match status" value="1"/>
</dbReference>
<evidence type="ECO:0000313" key="5">
    <source>
        <dbReference type="EMBL" id="OBB83348.1"/>
    </source>
</evidence>
<evidence type="ECO:0000259" key="3">
    <source>
        <dbReference type="SMART" id="SM00903"/>
    </source>
</evidence>
<dbReference type="Pfam" id="PF01613">
    <property type="entry name" value="Flavin_Reduct"/>
    <property type="match status" value="1"/>
</dbReference>
<proteinExistence type="inferred from homology"/>
<organism evidence="4 6">
    <name type="scientific">Mycolicibacterium peregrinum</name>
    <name type="common">Mycobacterium peregrinum</name>
    <dbReference type="NCBI Taxonomy" id="43304"/>
    <lineage>
        <taxon>Bacteria</taxon>
        <taxon>Bacillati</taxon>
        <taxon>Actinomycetota</taxon>
        <taxon>Actinomycetes</taxon>
        <taxon>Mycobacteriales</taxon>
        <taxon>Mycobacteriaceae</taxon>
        <taxon>Mycolicibacterium</taxon>
    </lineage>
</organism>
<accession>A0A1A0QYU1</accession>
<dbReference type="PANTHER" id="PTHR30466">
    <property type="entry name" value="FLAVIN REDUCTASE"/>
    <property type="match status" value="1"/>
</dbReference>
<dbReference type="PANTHER" id="PTHR30466:SF11">
    <property type="entry name" value="FLAVIN-DEPENDENT MONOOXYGENASE, REDUCTASE SUBUNIT HSAB"/>
    <property type="match status" value="1"/>
</dbReference>
<dbReference type="InterPro" id="IPR050268">
    <property type="entry name" value="NADH-dep_flavin_reductase"/>
</dbReference>
<dbReference type="Proteomes" id="UP000094008">
    <property type="component" value="Unassembled WGS sequence"/>
</dbReference>
<dbReference type="RefSeq" id="WP_064886750.1">
    <property type="nucleotide sequence ID" value="NZ_LZSO01000031.1"/>
</dbReference>
<dbReference type="Proteomes" id="UP000093902">
    <property type="component" value="Unassembled WGS sequence"/>
</dbReference>
<name>A0A1A0QYU1_MYCPR</name>
<dbReference type="OrthoDB" id="9792858at2"/>
<keyword evidence="2" id="KW-0560">Oxidoreductase</keyword>
<evidence type="ECO:0000313" key="4">
    <source>
        <dbReference type="EMBL" id="OBB27247.1"/>
    </source>
</evidence>
<comment type="similarity">
    <text evidence="1">Belongs to the non-flavoprotein flavin reductase family.</text>
</comment>
<reference evidence="6 7" key="2">
    <citation type="submission" date="2016-06" db="EMBL/GenBank/DDBJ databases">
        <authorList>
            <person name="Sutton G."/>
            <person name="Brinkac L."/>
            <person name="Sanka R."/>
            <person name="Adams M."/>
            <person name="Lau E."/>
            <person name="Mehaffy C."/>
            <person name="Tameris M."/>
            <person name="Hatherill M."/>
            <person name="Hanekom W."/>
            <person name="Mahomed H."/>
            <person name="Mcshane H."/>
        </authorList>
    </citation>
    <scope>NUCLEOTIDE SEQUENCE [LARGE SCALE GENOMIC DNA]</scope>
    <source>
        <strain evidence="7">852002-10433_SCH5171157</strain>
        <strain evidence="6">852002-51209_SCH5440388</strain>
    </source>
</reference>
<protein>
    <submittedName>
        <fullName evidence="4">Oxidoreductase</fullName>
    </submittedName>
</protein>
<dbReference type="GO" id="GO:0010181">
    <property type="term" value="F:FMN binding"/>
    <property type="evidence" value="ECO:0007669"/>
    <property type="project" value="InterPro"/>
</dbReference>
<gene>
    <name evidence="5" type="ORF">A5779_07440</name>
    <name evidence="4" type="ORF">A5792_25960</name>
</gene>
<dbReference type="AlphaFoldDB" id="A0A1A0QYU1"/>
<dbReference type="EMBL" id="LZSO01000031">
    <property type="protein sequence ID" value="OBB27247.1"/>
    <property type="molecule type" value="Genomic_DNA"/>
</dbReference>
<dbReference type="InterPro" id="IPR002563">
    <property type="entry name" value="Flavin_Rdtase-like_dom"/>
</dbReference>
<evidence type="ECO:0000256" key="2">
    <source>
        <dbReference type="ARBA" id="ARBA00023002"/>
    </source>
</evidence>
<reference evidence="4" key="1">
    <citation type="submission" date="2016-06" db="EMBL/GenBank/DDBJ databases">
        <authorList>
            <person name="Kjaerup R.B."/>
            <person name="Dalgaard T.S."/>
            <person name="Juul-Madsen H.R."/>
        </authorList>
    </citation>
    <scope>NUCLEOTIDE SEQUENCE [LARGE SCALE GENOMIC DNA]</scope>
    <source>
        <strain evidence="5">852002-10433_SCH5171157</strain>
        <strain evidence="4">852002-51209_SCH5440388</strain>
    </source>
</reference>
<dbReference type="Gene3D" id="2.30.110.10">
    <property type="entry name" value="Electron Transport, Fmn-binding Protein, Chain A"/>
    <property type="match status" value="1"/>
</dbReference>